<dbReference type="Gene3D" id="1.10.150.240">
    <property type="entry name" value="Putative phosphatase, domain 2"/>
    <property type="match status" value="1"/>
</dbReference>
<evidence type="ECO:0000256" key="2">
    <source>
        <dbReference type="ARBA" id="ARBA00006171"/>
    </source>
</evidence>
<keyword evidence="5" id="KW-0119">Carbohydrate metabolism</keyword>
<evidence type="ECO:0000313" key="6">
    <source>
        <dbReference type="EMBL" id="GLW95040.1"/>
    </source>
</evidence>
<sequence length="242" mass="25421">MTRPSTVDGLPAAVLWDMDGTLLDSEKLWDIPLGEYSLKLGVPLAPETRAAMVGSNVPTSMGLLFGGIGVVPTAADIREAMGWIDARMRELFATRLTFRPGAPEALRAVRATGLPVALVTSTERALTEVALDTLGREHFDVTVCGDEVDGLNKPLPEPYLKAAALLGVDPTTCLAVEDSPTGTTAAVAAGCTVLVVPCEVPVDPGPRRVPRESLVGLDADLLRAVMAAGFARAEPGWQDRPA</sequence>
<dbReference type="InterPro" id="IPR006439">
    <property type="entry name" value="HAD-SF_hydro_IA"/>
</dbReference>
<dbReference type="InterPro" id="IPR036412">
    <property type="entry name" value="HAD-like_sf"/>
</dbReference>
<dbReference type="NCBIfam" id="TIGR01509">
    <property type="entry name" value="HAD-SF-IA-v3"/>
    <property type="match status" value="1"/>
</dbReference>
<dbReference type="CDD" id="cd07505">
    <property type="entry name" value="HAD_BPGM-like"/>
    <property type="match status" value="1"/>
</dbReference>
<dbReference type="Gene3D" id="3.40.50.1000">
    <property type="entry name" value="HAD superfamily/HAD-like"/>
    <property type="match status" value="1"/>
</dbReference>
<keyword evidence="7" id="KW-1185">Reference proteome</keyword>
<protein>
    <submittedName>
        <fullName evidence="6">Haloacid dehalogenase</fullName>
    </submittedName>
</protein>
<dbReference type="AlphaFoldDB" id="A0A9W6QRZ1"/>
<dbReference type="EMBL" id="BSSD01000011">
    <property type="protein sequence ID" value="GLW95040.1"/>
    <property type="molecule type" value="Genomic_DNA"/>
</dbReference>
<evidence type="ECO:0000313" key="7">
    <source>
        <dbReference type="Proteomes" id="UP001165042"/>
    </source>
</evidence>
<evidence type="ECO:0000256" key="1">
    <source>
        <dbReference type="ARBA" id="ARBA00001946"/>
    </source>
</evidence>
<dbReference type="Pfam" id="PF00702">
    <property type="entry name" value="Hydrolase"/>
    <property type="match status" value="1"/>
</dbReference>
<comment type="cofactor">
    <cofactor evidence="1">
        <name>Mg(2+)</name>
        <dbReference type="ChEBI" id="CHEBI:18420"/>
    </cofactor>
</comment>
<name>A0A9W6QRZ1_9PSEU</name>
<dbReference type="SFLD" id="SFLDG01129">
    <property type="entry name" value="C1.5:_HAD__Beta-PGM__Phosphata"/>
    <property type="match status" value="1"/>
</dbReference>
<dbReference type="SFLD" id="SFLDS00003">
    <property type="entry name" value="Haloacid_Dehalogenase"/>
    <property type="match status" value="1"/>
</dbReference>
<dbReference type="InterPro" id="IPR023198">
    <property type="entry name" value="PGP-like_dom2"/>
</dbReference>
<dbReference type="InterPro" id="IPR051600">
    <property type="entry name" value="Beta-PGM-like"/>
</dbReference>
<dbReference type="InterPro" id="IPR023214">
    <property type="entry name" value="HAD_sf"/>
</dbReference>
<dbReference type="GO" id="GO:0046872">
    <property type="term" value="F:metal ion binding"/>
    <property type="evidence" value="ECO:0007669"/>
    <property type="project" value="UniProtKB-KW"/>
</dbReference>
<comment type="similarity">
    <text evidence="2">Belongs to the HAD-like hydrolase superfamily. CbbY/CbbZ/Gph/YieH family.</text>
</comment>
<evidence type="ECO:0000256" key="3">
    <source>
        <dbReference type="ARBA" id="ARBA00022723"/>
    </source>
</evidence>
<dbReference type="GO" id="GO:0003824">
    <property type="term" value="F:catalytic activity"/>
    <property type="evidence" value="ECO:0007669"/>
    <property type="project" value="UniProtKB-ARBA"/>
</dbReference>
<dbReference type="Proteomes" id="UP001165042">
    <property type="component" value="Unassembled WGS sequence"/>
</dbReference>
<dbReference type="PANTHER" id="PTHR46193">
    <property type="entry name" value="6-PHOSPHOGLUCONATE PHOSPHATASE"/>
    <property type="match status" value="1"/>
</dbReference>
<gene>
    <name evidence="6" type="ORF">Aglo03_58560</name>
</gene>
<evidence type="ECO:0000256" key="5">
    <source>
        <dbReference type="ARBA" id="ARBA00023277"/>
    </source>
</evidence>
<evidence type="ECO:0000256" key="4">
    <source>
        <dbReference type="ARBA" id="ARBA00022842"/>
    </source>
</evidence>
<dbReference type="RefSeq" id="WP_344761060.1">
    <property type="nucleotide sequence ID" value="NZ_BAAAVC010000009.1"/>
</dbReference>
<reference evidence="6" key="1">
    <citation type="submission" date="2023-02" db="EMBL/GenBank/DDBJ databases">
        <title>Actinokineospora globicatena NBRC 15670.</title>
        <authorList>
            <person name="Ichikawa N."/>
            <person name="Sato H."/>
            <person name="Tonouchi N."/>
        </authorList>
    </citation>
    <scope>NUCLEOTIDE SEQUENCE</scope>
    <source>
        <strain evidence="6">NBRC 15670</strain>
    </source>
</reference>
<organism evidence="6 7">
    <name type="scientific">Actinokineospora globicatena</name>
    <dbReference type="NCBI Taxonomy" id="103729"/>
    <lineage>
        <taxon>Bacteria</taxon>
        <taxon>Bacillati</taxon>
        <taxon>Actinomycetota</taxon>
        <taxon>Actinomycetes</taxon>
        <taxon>Pseudonocardiales</taxon>
        <taxon>Pseudonocardiaceae</taxon>
        <taxon>Actinokineospora</taxon>
    </lineage>
</organism>
<proteinExistence type="inferred from homology"/>
<keyword evidence="3" id="KW-0479">Metal-binding</keyword>
<keyword evidence="4" id="KW-0460">Magnesium</keyword>
<comment type="caution">
    <text evidence="6">The sequence shown here is derived from an EMBL/GenBank/DDBJ whole genome shotgun (WGS) entry which is preliminary data.</text>
</comment>
<dbReference type="PANTHER" id="PTHR46193:SF18">
    <property type="entry name" value="HEXITOL PHOSPHATASE B"/>
    <property type="match status" value="1"/>
</dbReference>
<dbReference type="SUPFAM" id="SSF56784">
    <property type="entry name" value="HAD-like"/>
    <property type="match status" value="1"/>
</dbReference>
<accession>A0A9W6QRZ1</accession>